<proteinExistence type="predicted"/>
<dbReference type="OrthoDB" id="7833188at2"/>
<dbReference type="EMBL" id="CP003630">
    <property type="protein sequence ID" value="AFZ19824.1"/>
    <property type="molecule type" value="Genomic_DNA"/>
</dbReference>
<dbReference type="Proteomes" id="UP000010471">
    <property type="component" value="Chromosome"/>
</dbReference>
<reference evidence="1 2" key="1">
    <citation type="submission" date="2012-06" db="EMBL/GenBank/DDBJ databases">
        <title>Finished chromosome of genome of Microcoleus sp. PCC 7113.</title>
        <authorList>
            <consortium name="US DOE Joint Genome Institute"/>
            <person name="Gugger M."/>
            <person name="Coursin T."/>
            <person name="Rippka R."/>
            <person name="Tandeau De Marsac N."/>
            <person name="Huntemann M."/>
            <person name="Wei C.-L."/>
            <person name="Han J."/>
            <person name="Detter J.C."/>
            <person name="Han C."/>
            <person name="Tapia R."/>
            <person name="Chen A."/>
            <person name="Kyrpides N."/>
            <person name="Mavromatis K."/>
            <person name="Markowitz V."/>
            <person name="Szeto E."/>
            <person name="Ivanova N."/>
            <person name="Pagani I."/>
            <person name="Pati A."/>
            <person name="Goodwin L."/>
            <person name="Nordberg H.P."/>
            <person name="Cantor M.N."/>
            <person name="Hua S.X."/>
            <person name="Woyke T."/>
            <person name="Kerfeld C.A."/>
        </authorList>
    </citation>
    <scope>NUCLEOTIDE SEQUENCE [LARGE SCALE GENOMIC DNA]</scope>
    <source>
        <strain evidence="1 2">PCC 7113</strain>
    </source>
</reference>
<name>K9WJ68_9CYAN</name>
<evidence type="ECO:0000313" key="1">
    <source>
        <dbReference type="EMBL" id="AFZ19824.1"/>
    </source>
</evidence>
<dbReference type="HOGENOM" id="CLU_1592692_0_0_3"/>
<keyword evidence="2" id="KW-1185">Reference proteome</keyword>
<accession>K9WJ68</accession>
<organism evidence="1 2">
    <name type="scientific">Allocoleopsis franciscana PCC 7113</name>
    <dbReference type="NCBI Taxonomy" id="1173027"/>
    <lineage>
        <taxon>Bacteria</taxon>
        <taxon>Bacillati</taxon>
        <taxon>Cyanobacteriota</taxon>
        <taxon>Cyanophyceae</taxon>
        <taxon>Coleofasciculales</taxon>
        <taxon>Coleofasciculaceae</taxon>
        <taxon>Allocoleopsis</taxon>
        <taxon>Allocoleopsis franciscana</taxon>
    </lineage>
</organism>
<dbReference type="KEGG" id="mic:Mic7113_4122"/>
<dbReference type="RefSeq" id="WP_015183960.1">
    <property type="nucleotide sequence ID" value="NC_019738.1"/>
</dbReference>
<dbReference type="STRING" id="1173027.Mic7113_4122"/>
<dbReference type="AlphaFoldDB" id="K9WJ68"/>
<sequence>MNSSLARLADTWTPLIVQYKTAGDLLLSSDKAEAVVLPATFLYRQCIELLLKRHILIFLEILQLPFAEFAQNYQKKHSLNTLFRGFQQLAEQLGNCKQAPEHVALAITYFQNLDPDSVSLRYPLRSDGSVLQVTLTQETLHTVRSHIKQIAAFFNEQYAVLKAQFNS</sequence>
<protein>
    <submittedName>
        <fullName evidence="1">Uncharacterized protein</fullName>
    </submittedName>
</protein>
<evidence type="ECO:0000313" key="2">
    <source>
        <dbReference type="Proteomes" id="UP000010471"/>
    </source>
</evidence>
<dbReference type="Gene3D" id="1.20.120.330">
    <property type="entry name" value="Nucleotidyltransferases domain 2"/>
    <property type="match status" value="1"/>
</dbReference>
<gene>
    <name evidence="1" type="ORF">Mic7113_4122</name>
</gene>